<dbReference type="PANTHER" id="PTHR24198:SF165">
    <property type="entry name" value="ANKYRIN REPEAT-CONTAINING PROTEIN-RELATED"/>
    <property type="match status" value="1"/>
</dbReference>
<evidence type="ECO:0008006" key="7">
    <source>
        <dbReference type="Google" id="ProtNLM"/>
    </source>
</evidence>
<evidence type="ECO:0000256" key="1">
    <source>
        <dbReference type="ARBA" id="ARBA00022737"/>
    </source>
</evidence>
<dbReference type="InterPro" id="IPR002110">
    <property type="entry name" value="Ankyrin_rpt"/>
</dbReference>
<gene>
    <name evidence="5" type="ORF">CYMTET_19805</name>
</gene>
<dbReference type="AlphaFoldDB" id="A0AAE0G5B1"/>
<dbReference type="InterPro" id="IPR036770">
    <property type="entry name" value="Ankyrin_rpt-contain_sf"/>
</dbReference>
<keyword evidence="6" id="KW-1185">Reference proteome</keyword>
<dbReference type="Gene3D" id="6.10.140.2220">
    <property type="match status" value="1"/>
</dbReference>
<feature type="repeat" description="ANK" evidence="3">
    <location>
        <begin position="217"/>
        <end position="249"/>
    </location>
</feature>
<protein>
    <recommendedName>
        <fullName evidence="7">MYND-type domain-containing protein</fullName>
    </recommendedName>
</protein>
<name>A0AAE0G5B1_9CHLO</name>
<dbReference type="Gene3D" id="1.25.40.20">
    <property type="entry name" value="Ankyrin repeat-containing domain"/>
    <property type="match status" value="1"/>
</dbReference>
<proteinExistence type="predicted"/>
<dbReference type="SUPFAM" id="SSF48403">
    <property type="entry name" value="Ankyrin repeat"/>
    <property type="match status" value="1"/>
</dbReference>
<dbReference type="SMART" id="SM00248">
    <property type="entry name" value="ANK"/>
    <property type="match status" value="2"/>
</dbReference>
<dbReference type="EMBL" id="LGRX02009308">
    <property type="protein sequence ID" value="KAK3271869.1"/>
    <property type="molecule type" value="Genomic_DNA"/>
</dbReference>
<evidence type="ECO:0000256" key="4">
    <source>
        <dbReference type="SAM" id="MobiDB-lite"/>
    </source>
</evidence>
<accession>A0AAE0G5B1</accession>
<comment type="caution">
    <text evidence="5">The sequence shown here is derived from an EMBL/GenBank/DDBJ whole genome shotgun (WGS) entry which is preliminary data.</text>
</comment>
<sequence>MAEFTAGQHVIVSGLRSEEYNDLTGDIIAPVNEHGRIAVRLTLSNGNRKQMALKPENLRLRNTEGRQRKAWQRAEEERVEASPPPPWYDEDLCPEYKDSMIFQEQYKSVLNRLELGEDADTLELRMEDIARTDSDGLRLLHMGALVADVPFMRALGRRGCDLNVISPSNGTPLSMVAGALLHMGDHIDPGSQHPRSRMKAVEWLLSVGADPNIADKEGDTVLHWAVESGHLELVELLLKYKADPAIKDSLKRTAVMCNTKSKVKKAVVKLILKYREEEKPETLCPCGSAATYLSCHGAEGGVPVHPRALCPCQAGESPEPTRPREYRRCCFKRKHYYRESLTINFPPPCFIEDPRAIQAIKMQKAERLANGALPSDPMFPGVTNASVKQMLVEMVQPMVEAGAVDLAFGYAIETFGTWARPWRSGNMDLLNRCEMEQRQREWNALIDAYIGIARAKGDLRSPREIEKAAKVNRHGGPMYQTCASPGCRLVEDTPGSFKKCTRCRQAYFCSKACFAKQFESSHKAVCGTDAAEPHLPSQQALEQLCVSMR</sequence>
<dbReference type="SUPFAM" id="SSF144232">
    <property type="entry name" value="HIT/MYND zinc finger-like"/>
    <property type="match status" value="1"/>
</dbReference>
<dbReference type="PROSITE" id="PS50088">
    <property type="entry name" value="ANK_REPEAT"/>
    <property type="match status" value="1"/>
</dbReference>
<keyword evidence="2 3" id="KW-0040">ANK repeat</keyword>
<feature type="region of interest" description="Disordered" evidence="4">
    <location>
        <begin position="63"/>
        <end position="88"/>
    </location>
</feature>
<dbReference type="Proteomes" id="UP001190700">
    <property type="component" value="Unassembled WGS sequence"/>
</dbReference>
<reference evidence="5 6" key="1">
    <citation type="journal article" date="2015" name="Genome Biol. Evol.">
        <title>Comparative Genomics of a Bacterivorous Green Alga Reveals Evolutionary Causalities and Consequences of Phago-Mixotrophic Mode of Nutrition.</title>
        <authorList>
            <person name="Burns J.A."/>
            <person name="Paasch A."/>
            <person name="Narechania A."/>
            <person name="Kim E."/>
        </authorList>
    </citation>
    <scope>NUCLEOTIDE SEQUENCE [LARGE SCALE GENOMIC DNA]</scope>
    <source>
        <strain evidence="5 6">PLY_AMNH</strain>
    </source>
</reference>
<dbReference type="PROSITE" id="PS50297">
    <property type="entry name" value="ANK_REP_REGION"/>
    <property type="match status" value="1"/>
</dbReference>
<dbReference type="PANTHER" id="PTHR24198">
    <property type="entry name" value="ANKYRIN REPEAT AND PROTEIN KINASE DOMAIN-CONTAINING PROTEIN"/>
    <property type="match status" value="1"/>
</dbReference>
<evidence type="ECO:0000256" key="2">
    <source>
        <dbReference type="ARBA" id="ARBA00023043"/>
    </source>
</evidence>
<evidence type="ECO:0000313" key="6">
    <source>
        <dbReference type="Proteomes" id="UP001190700"/>
    </source>
</evidence>
<evidence type="ECO:0000256" key="3">
    <source>
        <dbReference type="PROSITE-ProRule" id="PRU00023"/>
    </source>
</evidence>
<dbReference type="Pfam" id="PF12796">
    <property type="entry name" value="Ank_2"/>
    <property type="match status" value="1"/>
</dbReference>
<organism evidence="5 6">
    <name type="scientific">Cymbomonas tetramitiformis</name>
    <dbReference type="NCBI Taxonomy" id="36881"/>
    <lineage>
        <taxon>Eukaryota</taxon>
        <taxon>Viridiplantae</taxon>
        <taxon>Chlorophyta</taxon>
        <taxon>Pyramimonadophyceae</taxon>
        <taxon>Pyramimonadales</taxon>
        <taxon>Pyramimonadaceae</taxon>
        <taxon>Cymbomonas</taxon>
    </lineage>
</organism>
<evidence type="ECO:0000313" key="5">
    <source>
        <dbReference type="EMBL" id="KAK3271869.1"/>
    </source>
</evidence>
<feature type="compositionally biased region" description="Basic and acidic residues" evidence="4">
    <location>
        <begin position="63"/>
        <end position="80"/>
    </location>
</feature>
<keyword evidence="1" id="KW-0677">Repeat</keyword>